<dbReference type="InterPro" id="IPR037274">
    <property type="entry name" value="Znf_CHY_sf"/>
</dbReference>
<accession>A0ABS0QD33</accession>
<dbReference type="PANTHER" id="PTHR28082:SF1">
    <property type="entry name" value="HELPER OF TIM PROTEIN 13"/>
    <property type="match status" value="1"/>
</dbReference>
<evidence type="ECO:0000313" key="6">
    <source>
        <dbReference type="Proteomes" id="UP000625631"/>
    </source>
</evidence>
<dbReference type="RefSeq" id="WP_198077034.1">
    <property type="nucleotide sequence ID" value="NZ_JAEDAE010000018.1"/>
</dbReference>
<dbReference type="InterPro" id="IPR052604">
    <property type="entry name" value="Mito_Tim_assembly_helper"/>
</dbReference>
<dbReference type="PIRSF" id="PIRSF017292">
    <property type="entry name" value="UCP017292_Znf_CHY"/>
    <property type="match status" value="1"/>
</dbReference>
<feature type="domain" description="CHY-type" evidence="4">
    <location>
        <begin position="13"/>
        <end position="94"/>
    </location>
</feature>
<keyword evidence="1" id="KW-0479">Metal-binding</keyword>
<name>A0ABS0QD33_9BACT</name>
<evidence type="ECO:0000259" key="4">
    <source>
        <dbReference type="PROSITE" id="PS51266"/>
    </source>
</evidence>
<evidence type="ECO:0000256" key="1">
    <source>
        <dbReference type="ARBA" id="ARBA00022723"/>
    </source>
</evidence>
<dbReference type="InterPro" id="IPR016694">
    <property type="entry name" value="UCP017292"/>
</dbReference>
<dbReference type="EMBL" id="JAEDAE010000018">
    <property type="protein sequence ID" value="MBH8560593.1"/>
    <property type="molecule type" value="Genomic_DNA"/>
</dbReference>
<reference evidence="5 6" key="1">
    <citation type="submission" date="2020-12" db="EMBL/GenBank/DDBJ databases">
        <title>Hymenobacter sp.</title>
        <authorList>
            <person name="Kim M.K."/>
        </authorList>
    </citation>
    <scope>NUCLEOTIDE SEQUENCE [LARGE SCALE GENOMIC DNA]</scope>
    <source>
        <strain evidence="5 6">BT442</strain>
    </source>
</reference>
<gene>
    <name evidence="5" type="ORF">I7X13_21240</name>
</gene>
<dbReference type="PROSITE" id="PS51266">
    <property type="entry name" value="ZF_CHY"/>
    <property type="match status" value="1"/>
</dbReference>
<proteinExistence type="predicted"/>
<evidence type="ECO:0000313" key="5">
    <source>
        <dbReference type="EMBL" id="MBH8560593.1"/>
    </source>
</evidence>
<dbReference type="GO" id="GO:0016829">
    <property type="term" value="F:lyase activity"/>
    <property type="evidence" value="ECO:0007669"/>
    <property type="project" value="UniProtKB-KW"/>
</dbReference>
<keyword evidence="3" id="KW-0862">Zinc</keyword>
<keyword evidence="6" id="KW-1185">Reference proteome</keyword>
<keyword evidence="2" id="KW-0863">Zinc-finger</keyword>
<comment type="caution">
    <text evidence="5">The sequence shown here is derived from an EMBL/GenBank/DDBJ whole genome shotgun (WGS) entry which is preliminary data.</text>
</comment>
<evidence type="ECO:0000256" key="3">
    <source>
        <dbReference type="ARBA" id="ARBA00022833"/>
    </source>
</evidence>
<evidence type="ECO:0000256" key="2">
    <source>
        <dbReference type="ARBA" id="ARBA00022771"/>
    </source>
</evidence>
<keyword evidence="5" id="KW-0456">Lyase</keyword>
<sequence length="110" mass="12553">MKPTEPIAVHGTRVNERTQCAHYHSERDIIAIQHKCCGEFYACIQCHNEVASHPAQTWPKTEFQTKAIYCGHCHQTLSIASYLSCDSTCPHCQAKFNPGCANHYHLYFEQ</sequence>
<dbReference type="Pfam" id="PF05495">
    <property type="entry name" value="zf-CHY"/>
    <property type="match status" value="1"/>
</dbReference>
<dbReference type="InterPro" id="IPR008913">
    <property type="entry name" value="Znf_CHY"/>
</dbReference>
<dbReference type="PANTHER" id="PTHR28082">
    <property type="entry name" value="ZINC FINGER PROTEIN"/>
    <property type="match status" value="1"/>
</dbReference>
<organism evidence="5 6">
    <name type="scientific">Hymenobacter negativus</name>
    <dbReference type="NCBI Taxonomy" id="2795026"/>
    <lineage>
        <taxon>Bacteria</taxon>
        <taxon>Pseudomonadati</taxon>
        <taxon>Bacteroidota</taxon>
        <taxon>Cytophagia</taxon>
        <taxon>Cytophagales</taxon>
        <taxon>Hymenobacteraceae</taxon>
        <taxon>Hymenobacter</taxon>
    </lineage>
</organism>
<dbReference type="Proteomes" id="UP000625631">
    <property type="component" value="Unassembled WGS sequence"/>
</dbReference>
<protein>
    <submittedName>
        <fullName evidence="5">Chromophore lyase</fullName>
    </submittedName>
</protein>
<dbReference type="SUPFAM" id="SSF161219">
    <property type="entry name" value="CHY zinc finger-like"/>
    <property type="match status" value="1"/>
</dbReference>